<evidence type="ECO:0000256" key="17">
    <source>
        <dbReference type="SAM" id="Phobius"/>
    </source>
</evidence>
<dbReference type="GO" id="GO:0007156">
    <property type="term" value="P:homophilic cell adhesion via plasma membrane adhesion molecules"/>
    <property type="evidence" value="ECO:0007669"/>
    <property type="project" value="InterPro"/>
</dbReference>
<keyword evidence="4" id="KW-0479">Metal-binding</keyword>
<keyword evidence="5" id="KW-0677">Repeat</keyword>
<feature type="domain" description="Cadherin" evidence="20">
    <location>
        <begin position="604"/>
        <end position="707"/>
    </location>
</feature>
<dbReference type="CDD" id="cd00054">
    <property type="entry name" value="EGF_CA"/>
    <property type="match status" value="1"/>
</dbReference>
<feature type="domain" description="Cadherin" evidence="20">
    <location>
        <begin position="1621"/>
        <end position="1750"/>
    </location>
</feature>
<feature type="compositionally biased region" description="Low complexity" evidence="16">
    <location>
        <begin position="2725"/>
        <end position="2734"/>
    </location>
</feature>
<dbReference type="Pfam" id="PF24811">
    <property type="entry name" value="Ig_Shg"/>
    <property type="match status" value="1"/>
</dbReference>
<comment type="subcellular location">
    <subcellularLocation>
        <location evidence="1 14">Cell membrane</location>
        <topology evidence="1 14">Single-pass type I membrane protein</topology>
    </subcellularLocation>
</comment>
<feature type="domain" description="EGF-like" evidence="19">
    <location>
        <begin position="2254"/>
        <end position="2295"/>
    </location>
</feature>
<dbReference type="InterPro" id="IPR020894">
    <property type="entry name" value="Cadherin_CS"/>
</dbReference>
<feature type="domain" description="Cadherin" evidence="20">
    <location>
        <begin position="1059"/>
        <end position="1162"/>
    </location>
</feature>
<evidence type="ECO:0000256" key="8">
    <source>
        <dbReference type="ARBA" id="ARBA00022989"/>
    </source>
</evidence>
<evidence type="ECO:0000259" key="19">
    <source>
        <dbReference type="PROSITE" id="PS50026"/>
    </source>
</evidence>
<evidence type="ECO:0000259" key="20">
    <source>
        <dbReference type="PROSITE" id="PS50268"/>
    </source>
</evidence>
<feature type="compositionally biased region" description="Basic and acidic residues" evidence="16">
    <location>
        <begin position="2684"/>
        <end position="2702"/>
    </location>
</feature>
<evidence type="ECO:0000256" key="11">
    <source>
        <dbReference type="ARBA" id="ARBA00023180"/>
    </source>
</evidence>
<keyword evidence="10 13" id="KW-1015">Disulfide bond</keyword>
<evidence type="ECO:0000256" key="10">
    <source>
        <dbReference type="ARBA" id="ARBA00023157"/>
    </source>
</evidence>
<evidence type="ECO:0000256" key="13">
    <source>
        <dbReference type="PROSITE-ProRule" id="PRU00076"/>
    </source>
</evidence>
<evidence type="ECO:0000256" key="15">
    <source>
        <dbReference type="RuleBase" id="RU004357"/>
    </source>
</evidence>
<reference evidence="21 22" key="1">
    <citation type="submission" date="2024-04" db="EMBL/GenBank/DDBJ databases">
        <authorList>
            <consortium name="Genoscope - CEA"/>
            <person name="William W."/>
        </authorList>
    </citation>
    <scope>NUCLEOTIDE SEQUENCE [LARGE SCALE GENOMIC DNA]</scope>
</reference>
<dbReference type="InterPro" id="IPR000233">
    <property type="entry name" value="Cadherin_Y-type_LIR"/>
</dbReference>
<evidence type="ECO:0000256" key="3">
    <source>
        <dbReference type="ARBA" id="ARBA00022692"/>
    </source>
</evidence>
<feature type="domain" description="EGF-like" evidence="19">
    <location>
        <begin position="2008"/>
        <end position="2045"/>
    </location>
</feature>
<dbReference type="CDD" id="cd00110">
    <property type="entry name" value="LamG"/>
    <property type="match status" value="2"/>
</dbReference>
<name>A0AAV2I0K7_LYMST</name>
<sequence>MCIFPVFITASDVIRDKDQTYIHKTRFQRQIQDTKYALILNPSMQIPENADITRVLFDFNSITINDKHSTAFKLQVIITEASTCQIKDFFIVDSNRMLKFGNALSESERRNVFDFEKHKHIVVIIEAIPELSSSETNLIKLNLPLLDVNDEFPVLKNKPFPYLAAMPEVPEVGHIVYDLLAEDPDTNSRLEYAIDEDADPSIKNSFTVEQDKDGIFDEGHIKVLGRKKYIKGTDIEIPVIVRDLAGVMQSVRAVVTVRVGPRPPQFFQEHYQGWILETNTMNNPVFVAPNQALHIQVHQFQTGYPKTFTILDDNNKESTHFRIDENGYIFNKDVLDFDVQQTQRPPKFRLFIRVTESSETEEYVQTVTLDIIIKDENDNTPRFQLTQYLTTIREDEPVGKSILRVMAEDNDSDNNALVTYELNNTYFEIKKVGKEGIIFVKERLDYDAQPGPTYRFTVHAKDNGVPQQESSVDVTVTTSNVNDEKPIIITPEKLVLRDVVPENYILTRLRATDPDGDNVKFYFTPKEERYQIFSIKPSSGIIHVAAGTVPSNRSSYTLNITAVDDGSCCGGTQKLESTASFTVEIVEAVNQKPAFVDCLSYSKASFKEESYPGTSVIKVKAEDRDRGPNGNVTYTIESPSPLMADAPFIIDSVTGQITVKSKVDLEVLDKDYIQVTVKGSDNAQSPQEGWCTFRVKVEDINDNAPIFNSGTYSEKISSNAQVNRVILRVGATDKDVGNNAKIQYSLDDDGNGVFGIYPENGLIYLKSNLAASKTEYNLLVKAQDSGTPPKSGLVKVKIEVATETSEPPKFDSDSNSPGFTYRIAETVSPNTPEAVITTLGCKSNMENPRVQFFLVDSRGILQSQHAGAFAISEFQEFGNYKVNVSVAQQLDYEKVKQLSAILRCQNFGGLTMYDQITLTVDIEDRNNKVPYFEGMDTNGRYAGTVPENTGPGATVIEVQGYDDDFTDTYKNLEFILSTNSYPGVENDFRIQKLQGNKAAIITKREFDRETNPRFFLTVIANDINPSDRPNHKPPGTPNTASVVVQVDITDKNDNPMTFKQHIYNHTVPETAAIGTIIFSVTADDIDEVDQGRLKYSFINKEEVPFDIQDQTGEIIVIGKLDYESNHKHYNLILESRDSENFYSATASVVITITDENDNPPVFEKSEYVIENKVVEEDFSISKDRPMELITVTATDADLSRTINMRYNLRGKGTEPGDRQLFTINQLTGQVFLVATLDRDEPNGQSEYIFTVEARDEDENYQSGYTNIKVKPMDINDNKPIFDINRLTGEVFEHSEPGWFSKDENPPIAVVITHDFDYGINSSVDYEIVSSPTIPTQNVGITTSTTNFFNIDKDGRIFSQVEAKYLDRETRPKLEVVVRAKDGGPEPQTSTATVTIILKDINDNPPVFTQKVYNVTMSEHFKQGIVTEVHATDRDENDNAKLHFTMSQLAAAGGHFKVDTIENKGAIFIYEPVDYESLKNPVFELEIIVQDNNKAHKDTALVRITVEDFNDNAPQFKDTFMSRSIEENLEPGDMIAKFQANDSDSGINAQFSYLIDRGSDPGRHFVINPENGEVKTRKKLDRELEAKMTILVKAVDKGDPRQTGTATLQVTVNDVNDNFPIFKEKYRPVVFENLKPGQNGITFPLKVEEIFATDKDTVMYGSPFGFSLPEGCTTTACQSFSLTFDEGGDSGSGTALISTSTVFDREKTKTYELPIVMWDMRGSGNPKAQTGTNTLTIVIGDVNDNHHHPGHQDVFVYNYKGLFGPVVIGRVYVEDLDDWDLPDKTFTFLSPASMKNFFSVSSTNGEITMKKGVRSNFGGNPYQFKVEVYDKVFQERVISTVSVTVKELSEEAVVNSGAMRLKGITASEFILEPKDPRTGIRTESIYTQFRKLLAEKLGYPTYNNIEIVTLIDGSGYLEVRYAAHGSPYLSAAQVESAIIMNKAQFENLGIQILTIPIDECMNEVFEGGCYNKLQISGKPLTINANGTSYVGVEAYVVPIQGCEADMFPESKDCTGDYCYNGGTCKKDVGGTLSCECFEGFDGPRCQQRRHYFNGNSVAMYPTLQQCEESQTSIEFMTEEEDGIIFYNGPLHNIDPLESPQDFILLELSGGYPVLIVDHGTGPAVLMLNGTTDRVTSVPRKLNDRKWHHIDINRKGKFVELVVDRCIDAVDQNHFVVDVSACRISKETPGENIFLNVNTHLHLGSIQTSVVLNHLGLKKPSFTGCMRNLIHNKKLYDLYYREMPGVNTGKNGCPVEDAACGLDLPNPKCGAHGICEANMDGQHWCRCKPRWYGASCNKPVTVRDFDKNSYYLWEMKAELFNSRRMTRNRDMDVQLMFRTRQINGILMDFTDSGSTESTLHIRLMLYNGKVRLVYNLGDGDKYLDLSFAVANNGQWHVLRMERHGREFHLKLDGGEGKNYNYTLNSVGSDKERDVFKVDRRVYSGAFKQGVGLSSVLIDDLVNTCIQDVRVNEGYFAMTDAEGFDSDTMAVVEENQNTKEGCMREDCLPGVCEANRICISKWEQIECRCHAGYQLLGDRCVTSCVPNPCFNNVTCSIINSEVYCECPSGWKGQFCDELAPEEVKSGDLSDGALVAILVSIIAVLLLALVVFILYKFCPKNEKGETYTTEIEPDEDMMETMVNYNEEGGGEIDSKNYDISKLQKPFLEIPMKRLDVNRSRNMLQANAPRDKPDVGNFIDDRMKEADSDNGAPPFDSVREFSFEGGGSDAGSLSSLDTSSSDRDHDYDYLNDWGPKFSKLADMYGSGLENEQES</sequence>
<feature type="domain" description="Cadherin" evidence="20">
    <location>
        <begin position="1408"/>
        <end position="1515"/>
    </location>
</feature>
<dbReference type="Gene3D" id="2.60.120.200">
    <property type="match status" value="2"/>
</dbReference>
<feature type="domain" description="Laminin G" evidence="18">
    <location>
        <begin position="2305"/>
        <end position="2499"/>
    </location>
</feature>
<feature type="domain" description="Cadherin" evidence="20">
    <location>
        <begin position="307"/>
        <end position="383"/>
    </location>
</feature>
<feature type="domain" description="Cadherin" evidence="20">
    <location>
        <begin position="708"/>
        <end position="810"/>
    </location>
</feature>
<dbReference type="PROSITE" id="PS50026">
    <property type="entry name" value="EGF_3"/>
    <property type="match status" value="3"/>
</dbReference>
<accession>A0AAV2I0K7</accession>
<evidence type="ECO:0000256" key="9">
    <source>
        <dbReference type="ARBA" id="ARBA00023136"/>
    </source>
</evidence>
<keyword evidence="3 14" id="KW-0812">Transmembrane</keyword>
<dbReference type="InterPro" id="IPR001791">
    <property type="entry name" value="Laminin_G"/>
</dbReference>
<keyword evidence="13" id="KW-0245">EGF-like domain</keyword>
<dbReference type="CDD" id="cd00053">
    <property type="entry name" value="EGF"/>
    <property type="match status" value="1"/>
</dbReference>
<evidence type="ECO:0000313" key="21">
    <source>
        <dbReference type="EMBL" id="CAL1540107.1"/>
    </source>
</evidence>
<dbReference type="SUPFAM" id="SSF49313">
    <property type="entry name" value="Cadherin-like"/>
    <property type="match status" value="14"/>
</dbReference>
<evidence type="ECO:0000256" key="2">
    <source>
        <dbReference type="ARBA" id="ARBA00022475"/>
    </source>
</evidence>
<comment type="function">
    <text evidence="15">Cadherins are calcium-dependent cell adhesion proteins.</text>
</comment>
<dbReference type="PRINTS" id="PR00205">
    <property type="entry name" value="CADHERIN"/>
</dbReference>
<keyword evidence="22" id="KW-1185">Reference proteome</keyword>
<dbReference type="PANTHER" id="PTHR24026:SF133">
    <property type="entry name" value="CADHERIN-RELATED FAMILY MEMBER 2"/>
    <property type="match status" value="1"/>
</dbReference>
<dbReference type="Gene3D" id="2.10.25.10">
    <property type="entry name" value="Laminin"/>
    <property type="match status" value="2"/>
</dbReference>
<dbReference type="PROSITE" id="PS01186">
    <property type="entry name" value="EGF_2"/>
    <property type="match status" value="2"/>
</dbReference>
<dbReference type="SUPFAM" id="SSF57184">
    <property type="entry name" value="Growth factor receptor domain"/>
    <property type="match status" value="1"/>
</dbReference>
<keyword evidence="11" id="KW-0325">Glycoprotein</keyword>
<feature type="domain" description="Laminin G" evidence="18">
    <location>
        <begin position="2046"/>
        <end position="2251"/>
    </location>
</feature>
<dbReference type="FunFam" id="4.10.900.10:FF:000001">
    <property type="entry name" value="Cadherin 2"/>
    <property type="match status" value="1"/>
</dbReference>
<evidence type="ECO:0000256" key="4">
    <source>
        <dbReference type="ARBA" id="ARBA00022723"/>
    </source>
</evidence>
<feature type="domain" description="Cadherin" evidence="20">
    <location>
        <begin position="384"/>
        <end position="488"/>
    </location>
</feature>
<dbReference type="Pfam" id="PF01049">
    <property type="entry name" value="CADH_Y-type_LIR"/>
    <property type="match status" value="1"/>
</dbReference>
<dbReference type="FunFam" id="2.60.40.60:FF:000035">
    <property type="entry name" value="Protocadherin Fat 3"/>
    <property type="match status" value="1"/>
</dbReference>
<keyword evidence="2" id="KW-1003">Cell membrane</keyword>
<feature type="domain" description="EGF-like" evidence="19">
    <location>
        <begin position="2538"/>
        <end position="2573"/>
    </location>
</feature>
<feature type="domain" description="Cadherin" evidence="20">
    <location>
        <begin position="815"/>
        <end position="932"/>
    </location>
</feature>
<feature type="disulfide bond" evidence="13">
    <location>
        <begin position="2563"/>
        <end position="2572"/>
    </location>
</feature>
<evidence type="ECO:0000256" key="12">
    <source>
        <dbReference type="PROSITE-ProRule" id="PRU00043"/>
    </source>
</evidence>
<dbReference type="Pfam" id="PF00028">
    <property type="entry name" value="Cadherin"/>
    <property type="match status" value="9"/>
</dbReference>
<dbReference type="InterPro" id="IPR000742">
    <property type="entry name" value="EGF"/>
</dbReference>
<dbReference type="PROSITE" id="PS50268">
    <property type="entry name" value="CADHERIN_2"/>
    <property type="match status" value="15"/>
</dbReference>
<dbReference type="InterPro" id="IPR009030">
    <property type="entry name" value="Growth_fac_rcpt_cys_sf"/>
</dbReference>
<feature type="domain" description="Cadherin" evidence="20">
    <location>
        <begin position="1516"/>
        <end position="1621"/>
    </location>
</feature>
<dbReference type="FunFam" id="2.60.40.60:FF:000021">
    <property type="entry name" value="FAT atypical cadherin 1"/>
    <property type="match status" value="1"/>
</dbReference>
<feature type="domain" description="Cadherin" evidence="20">
    <location>
        <begin position="937"/>
        <end position="1058"/>
    </location>
</feature>
<dbReference type="SMART" id="SM00282">
    <property type="entry name" value="LamG"/>
    <property type="match status" value="2"/>
</dbReference>
<dbReference type="PROSITE" id="PS00232">
    <property type="entry name" value="CADHERIN_1"/>
    <property type="match status" value="5"/>
</dbReference>
<dbReference type="InterPro" id="IPR002126">
    <property type="entry name" value="Cadherin-like_dom"/>
</dbReference>
<dbReference type="PROSITE" id="PS00022">
    <property type="entry name" value="EGF_1"/>
    <property type="match status" value="3"/>
</dbReference>
<evidence type="ECO:0000256" key="14">
    <source>
        <dbReference type="RuleBase" id="RU003318"/>
    </source>
</evidence>
<evidence type="ECO:0000256" key="5">
    <source>
        <dbReference type="ARBA" id="ARBA00022737"/>
    </source>
</evidence>
<dbReference type="PROSITE" id="PS50025">
    <property type="entry name" value="LAM_G_DOMAIN"/>
    <property type="match status" value="2"/>
</dbReference>
<evidence type="ECO:0000256" key="7">
    <source>
        <dbReference type="ARBA" id="ARBA00022889"/>
    </source>
</evidence>
<keyword evidence="8 17" id="KW-1133">Transmembrane helix</keyword>
<dbReference type="Gene3D" id="2.60.40.60">
    <property type="entry name" value="Cadherins"/>
    <property type="match status" value="14"/>
</dbReference>
<evidence type="ECO:0000313" key="22">
    <source>
        <dbReference type="Proteomes" id="UP001497497"/>
    </source>
</evidence>
<dbReference type="InterPro" id="IPR013320">
    <property type="entry name" value="ConA-like_dom_sf"/>
</dbReference>
<keyword evidence="7 14" id="KW-0130">Cell adhesion</keyword>
<dbReference type="Proteomes" id="UP001497497">
    <property type="component" value="Unassembled WGS sequence"/>
</dbReference>
<dbReference type="SMART" id="SM00112">
    <property type="entry name" value="CA"/>
    <property type="match status" value="14"/>
</dbReference>
<evidence type="ECO:0000259" key="18">
    <source>
        <dbReference type="PROSITE" id="PS50025"/>
    </source>
</evidence>
<dbReference type="FunFam" id="2.60.40.60:FF:000020">
    <property type="entry name" value="Dachsous cadherin-related 1b"/>
    <property type="match status" value="3"/>
</dbReference>
<evidence type="ECO:0000256" key="16">
    <source>
        <dbReference type="SAM" id="MobiDB-lite"/>
    </source>
</evidence>
<gene>
    <name evidence="21" type="ORF">GSLYS_00013840001</name>
</gene>
<dbReference type="SMART" id="SM00181">
    <property type="entry name" value="EGF"/>
    <property type="match status" value="4"/>
</dbReference>
<dbReference type="Gene3D" id="4.10.900.10">
    <property type="entry name" value="TCF3-CBD (Catenin binding domain)"/>
    <property type="match status" value="1"/>
</dbReference>
<comment type="caution">
    <text evidence="13">Lacks conserved residue(s) required for the propagation of feature annotation.</text>
</comment>
<dbReference type="SUPFAM" id="SSF49899">
    <property type="entry name" value="Concanavalin A-like lectins/glucanases"/>
    <property type="match status" value="2"/>
</dbReference>
<dbReference type="GO" id="GO:0005886">
    <property type="term" value="C:plasma membrane"/>
    <property type="evidence" value="ECO:0007669"/>
    <property type="project" value="UniProtKB-SubCell"/>
</dbReference>
<proteinExistence type="predicted"/>
<dbReference type="InterPro" id="IPR027397">
    <property type="entry name" value="Catenin-bd_sf"/>
</dbReference>
<comment type="caution">
    <text evidence="21">The sequence shown here is derived from an EMBL/GenBank/DDBJ whole genome shotgun (WGS) entry which is preliminary data.</text>
</comment>
<dbReference type="EMBL" id="CAXITT010000371">
    <property type="protein sequence ID" value="CAL1540107.1"/>
    <property type="molecule type" value="Genomic_DNA"/>
</dbReference>
<feature type="domain" description="Cadherin" evidence="20">
    <location>
        <begin position="1174"/>
        <end position="1281"/>
    </location>
</feature>
<dbReference type="PANTHER" id="PTHR24026">
    <property type="entry name" value="FAT ATYPICAL CADHERIN-RELATED"/>
    <property type="match status" value="1"/>
</dbReference>
<feature type="disulfide bond" evidence="13">
    <location>
        <begin position="2285"/>
        <end position="2294"/>
    </location>
</feature>
<dbReference type="Pfam" id="PF00008">
    <property type="entry name" value="EGF"/>
    <property type="match status" value="1"/>
</dbReference>
<keyword evidence="9 17" id="KW-0472">Membrane</keyword>
<dbReference type="CDD" id="cd11304">
    <property type="entry name" value="Cadherin_repeat"/>
    <property type="match status" value="11"/>
</dbReference>
<feature type="domain" description="Cadherin" evidence="20">
    <location>
        <begin position="488"/>
        <end position="595"/>
    </location>
</feature>
<feature type="domain" description="Cadherin" evidence="20">
    <location>
        <begin position="1282"/>
        <end position="1407"/>
    </location>
</feature>
<evidence type="ECO:0000256" key="6">
    <source>
        <dbReference type="ARBA" id="ARBA00022837"/>
    </source>
</evidence>
<dbReference type="InterPro" id="IPR056370">
    <property type="entry name" value="Shg-like_Ig-like"/>
</dbReference>
<feature type="domain" description="Cadherin" evidence="20">
    <location>
        <begin position="45"/>
        <end position="155"/>
    </location>
</feature>
<dbReference type="GO" id="GO:0005509">
    <property type="term" value="F:calcium ion binding"/>
    <property type="evidence" value="ECO:0007669"/>
    <property type="project" value="UniProtKB-UniRule"/>
</dbReference>
<feature type="transmembrane region" description="Helical" evidence="17">
    <location>
        <begin position="2589"/>
        <end position="2611"/>
    </location>
</feature>
<keyword evidence="6 12" id="KW-0106">Calcium</keyword>
<feature type="disulfide bond" evidence="13">
    <location>
        <begin position="2035"/>
        <end position="2044"/>
    </location>
</feature>
<evidence type="ECO:0000256" key="1">
    <source>
        <dbReference type="ARBA" id="ARBA00004251"/>
    </source>
</evidence>
<feature type="domain" description="Cadherin" evidence="20">
    <location>
        <begin position="158"/>
        <end position="286"/>
    </location>
</feature>
<protein>
    <submittedName>
        <fullName evidence="21">Uncharacterized protein</fullName>
    </submittedName>
</protein>
<feature type="region of interest" description="Disordered" evidence="16">
    <location>
        <begin position="2682"/>
        <end position="2743"/>
    </location>
</feature>
<dbReference type="InterPro" id="IPR015919">
    <property type="entry name" value="Cadherin-like_sf"/>
</dbReference>
<organism evidence="21 22">
    <name type="scientific">Lymnaea stagnalis</name>
    <name type="common">Great pond snail</name>
    <name type="synonym">Helix stagnalis</name>
    <dbReference type="NCBI Taxonomy" id="6523"/>
    <lineage>
        <taxon>Eukaryota</taxon>
        <taxon>Metazoa</taxon>
        <taxon>Spiralia</taxon>
        <taxon>Lophotrochozoa</taxon>
        <taxon>Mollusca</taxon>
        <taxon>Gastropoda</taxon>
        <taxon>Heterobranchia</taxon>
        <taxon>Euthyneura</taxon>
        <taxon>Panpulmonata</taxon>
        <taxon>Hygrophila</taxon>
        <taxon>Lymnaeoidea</taxon>
        <taxon>Lymnaeidae</taxon>
        <taxon>Lymnaea</taxon>
    </lineage>
</organism>
<dbReference type="Pfam" id="PF02210">
    <property type="entry name" value="Laminin_G_2"/>
    <property type="match status" value="2"/>
</dbReference>